<dbReference type="InterPro" id="IPR003660">
    <property type="entry name" value="HAMP_dom"/>
</dbReference>
<feature type="transmembrane region" description="Helical" evidence="8">
    <location>
        <begin position="162"/>
        <end position="182"/>
    </location>
</feature>
<dbReference type="RefSeq" id="WP_268060198.1">
    <property type="nucleotide sequence ID" value="NZ_JAPQFJ010000003.1"/>
</dbReference>
<dbReference type="Pfam" id="PF00672">
    <property type="entry name" value="HAMP"/>
    <property type="match status" value="1"/>
</dbReference>
<gene>
    <name evidence="11" type="ORF">OW729_04195</name>
</gene>
<keyword evidence="4" id="KW-0597">Phosphoprotein</keyword>
<dbReference type="PANTHER" id="PTHR45453">
    <property type="entry name" value="PHOSPHATE REGULON SENSOR PROTEIN PHOR"/>
    <property type="match status" value="1"/>
</dbReference>
<dbReference type="PRINTS" id="PR00344">
    <property type="entry name" value="BCTRLSENSOR"/>
</dbReference>
<dbReference type="EC" id="2.7.13.3" evidence="3"/>
<keyword evidence="12" id="KW-1185">Reference proteome</keyword>
<dbReference type="InterPro" id="IPR003594">
    <property type="entry name" value="HATPase_dom"/>
</dbReference>
<dbReference type="PROSITE" id="PS50109">
    <property type="entry name" value="HIS_KIN"/>
    <property type="match status" value="1"/>
</dbReference>
<evidence type="ECO:0000313" key="12">
    <source>
        <dbReference type="Proteomes" id="UP001144612"/>
    </source>
</evidence>
<dbReference type="Gene3D" id="1.10.287.130">
    <property type="match status" value="1"/>
</dbReference>
<comment type="caution">
    <text evidence="11">The sequence shown here is derived from an EMBL/GenBank/DDBJ whole genome shotgun (WGS) entry which is preliminary data.</text>
</comment>
<keyword evidence="8" id="KW-1133">Transmembrane helix</keyword>
<dbReference type="GO" id="GO:0016301">
    <property type="term" value="F:kinase activity"/>
    <property type="evidence" value="ECO:0007669"/>
    <property type="project" value="UniProtKB-KW"/>
</dbReference>
<keyword evidence="5" id="KW-0808">Transferase</keyword>
<keyword evidence="7" id="KW-0902">Two-component regulatory system</keyword>
<dbReference type="Pfam" id="PF02518">
    <property type="entry name" value="HATPase_c"/>
    <property type="match status" value="1"/>
</dbReference>
<dbReference type="Pfam" id="PF00512">
    <property type="entry name" value="HisKA"/>
    <property type="match status" value="1"/>
</dbReference>
<evidence type="ECO:0000256" key="5">
    <source>
        <dbReference type="ARBA" id="ARBA00022679"/>
    </source>
</evidence>
<dbReference type="InterPro" id="IPR005467">
    <property type="entry name" value="His_kinase_dom"/>
</dbReference>
<evidence type="ECO:0000313" key="11">
    <source>
        <dbReference type="EMBL" id="MCY6957804.1"/>
    </source>
</evidence>
<dbReference type="InterPro" id="IPR003661">
    <property type="entry name" value="HisK_dim/P_dom"/>
</dbReference>
<evidence type="ECO:0000256" key="8">
    <source>
        <dbReference type="SAM" id="Phobius"/>
    </source>
</evidence>
<dbReference type="InterPro" id="IPR050351">
    <property type="entry name" value="BphY/WalK/GraS-like"/>
</dbReference>
<evidence type="ECO:0000256" key="3">
    <source>
        <dbReference type="ARBA" id="ARBA00012438"/>
    </source>
</evidence>
<dbReference type="SUPFAM" id="SSF158472">
    <property type="entry name" value="HAMP domain-like"/>
    <property type="match status" value="1"/>
</dbReference>
<evidence type="ECO:0000256" key="2">
    <source>
        <dbReference type="ARBA" id="ARBA00004370"/>
    </source>
</evidence>
<protein>
    <recommendedName>
        <fullName evidence="3">histidine kinase</fullName>
        <ecNumber evidence="3">2.7.13.3</ecNumber>
    </recommendedName>
</protein>
<keyword evidence="8" id="KW-0472">Membrane</keyword>
<feature type="transmembrane region" description="Helical" evidence="8">
    <location>
        <begin position="21"/>
        <end position="42"/>
    </location>
</feature>
<feature type="domain" description="Histidine kinase" evidence="9">
    <location>
        <begin position="255"/>
        <end position="473"/>
    </location>
</feature>
<evidence type="ECO:0000256" key="6">
    <source>
        <dbReference type="ARBA" id="ARBA00022777"/>
    </source>
</evidence>
<dbReference type="Gene3D" id="6.10.340.10">
    <property type="match status" value="1"/>
</dbReference>
<dbReference type="CDD" id="cd06225">
    <property type="entry name" value="HAMP"/>
    <property type="match status" value="1"/>
</dbReference>
<comment type="subcellular location">
    <subcellularLocation>
        <location evidence="2">Membrane</location>
    </subcellularLocation>
</comment>
<evidence type="ECO:0000256" key="4">
    <source>
        <dbReference type="ARBA" id="ARBA00022553"/>
    </source>
</evidence>
<dbReference type="Gene3D" id="3.30.565.10">
    <property type="entry name" value="Histidine kinase-like ATPase, C-terminal domain"/>
    <property type="match status" value="1"/>
</dbReference>
<dbReference type="CDD" id="cd00082">
    <property type="entry name" value="HisKA"/>
    <property type="match status" value="1"/>
</dbReference>
<evidence type="ECO:0000256" key="1">
    <source>
        <dbReference type="ARBA" id="ARBA00000085"/>
    </source>
</evidence>
<dbReference type="SUPFAM" id="SSF55874">
    <property type="entry name" value="ATPase domain of HSP90 chaperone/DNA topoisomerase II/histidine kinase"/>
    <property type="match status" value="1"/>
</dbReference>
<organism evidence="11 12">
    <name type="scientific">Clostridium brassicae</name>
    <dbReference type="NCBI Taxonomy" id="2999072"/>
    <lineage>
        <taxon>Bacteria</taxon>
        <taxon>Bacillati</taxon>
        <taxon>Bacillota</taxon>
        <taxon>Clostridia</taxon>
        <taxon>Eubacteriales</taxon>
        <taxon>Clostridiaceae</taxon>
        <taxon>Clostridium</taxon>
    </lineage>
</organism>
<comment type="catalytic activity">
    <reaction evidence="1">
        <text>ATP + protein L-histidine = ADP + protein N-phospho-L-histidine.</text>
        <dbReference type="EC" id="2.7.13.3"/>
    </reaction>
</comment>
<dbReference type="SUPFAM" id="SSF47384">
    <property type="entry name" value="Homodimeric domain of signal transducing histidine kinase"/>
    <property type="match status" value="1"/>
</dbReference>
<reference evidence="11" key="1">
    <citation type="submission" date="2022-12" db="EMBL/GenBank/DDBJ databases">
        <title>Clostridium sp. nov., isolated from industrial wastewater.</title>
        <authorList>
            <person name="Jiayan W."/>
        </authorList>
    </citation>
    <scope>NUCLEOTIDE SEQUENCE</scope>
    <source>
        <strain evidence="11">ZC22-4</strain>
    </source>
</reference>
<keyword evidence="8" id="KW-0812">Transmembrane</keyword>
<evidence type="ECO:0000256" key="7">
    <source>
        <dbReference type="ARBA" id="ARBA00023012"/>
    </source>
</evidence>
<keyword evidence="6 11" id="KW-0418">Kinase</keyword>
<evidence type="ECO:0000259" key="9">
    <source>
        <dbReference type="PROSITE" id="PS50109"/>
    </source>
</evidence>
<name>A0ABT4D678_9CLOT</name>
<dbReference type="CDD" id="cd00075">
    <property type="entry name" value="HATPase"/>
    <property type="match status" value="1"/>
</dbReference>
<proteinExistence type="predicted"/>
<dbReference type="PROSITE" id="PS50885">
    <property type="entry name" value="HAMP"/>
    <property type="match status" value="1"/>
</dbReference>
<dbReference type="InterPro" id="IPR036890">
    <property type="entry name" value="HATPase_C_sf"/>
</dbReference>
<dbReference type="PANTHER" id="PTHR45453:SF1">
    <property type="entry name" value="PHOSPHATE REGULON SENSOR PROTEIN PHOR"/>
    <property type="match status" value="1"/>
</dbReference>
<dbReference type="SMART" id="SM00304">
    <property type="entry name" value="HAMP"/>
    <property type="match status" value="1"/>
</dbReference>
<dbReference type="Proteomes" id="UP001144612">
    <property type="component" value="Unassembled WGS sequence"/>
</dbReference>
<accession>A0ABT4D678</accession>
<dbReference type="InterPro" id="IPR036097">
    <property type="entry name" value="HisK_dim/P_sf"/>
</dbReference>
<evidence type="ECO:0000259" key="10">
    <source>
        <dbReference type="PROSITE" id="PS50885"/>
    </source>
</evidence>
<sequence>MIRKKNKRRKRKIANLLLRNYVFLYFLMTFILVVCLIIIMYVTSISIKNIDQARIVATHLMKDDYKTIDVSKILDVNGFIEIIDKNLNVIYKQGNTPDNKKKYTRKDYHEMILSHQDAFEYEDDYIYSFAYNKNKEFLLVVGIPSKNLQSLYTKDSKLKPNIILKSILFFYMITLVLGILLYSRLTSKNFVTPLKIILNGVKRITDGDYSTRISLKSENEFGELSEAFNLMAAKIEEETNLKEKSEKNRRKLIMDISHDLKNPLASVIGYSDLLIKNPSIDEKEKIKYLSVIENNSIRANDLIKDLFEYSKLESTDFSISPKEGDICEFLRELIAAYIPQMEGKNIHYDFDIPEEGIIISFDHKNLDRAISNLILNSIKYNPSGTTLKIKIENMQYKLNIIFEDNGIGIPKELVKDIFEPFVRVDSSRNSKSGGTGLGLAITKTIIEKHGGIIHLDTDKDKGCKFTIVLNKNIFSL</sequence>
<dbReference type="SMART" id="SM00387">
    <property type="entry name" value="HATPase_c"/>
    <property type="match status" value="1"/>
</dbReference>
<feature type="domain" description="HAMP" evidence="10">
    <location>
        <begin position="188"/>
        <end position="240"/>
    </location>
</feature>
<dbReference type="SMART" id="SM00388">
    <property type="entry name" value="HisKA"/>
    <property type="match status" value="1"/>
</dbReference>
<dbReference type="InterPro" id="IPR004358">
    <property type="entry name" value="Sig_transdc_His_kin-like_C"/>
</dbReference>
<dbReference type="EMBL" id="JAPQFJ010000003">
    <property type="protein sequence ID" value="MCY6957804.1"/>
    <property type="molecule type" value="Genomic_DNA"/>
</dbReference>